<evidence type="ECO:0000313" key="2">
    <source>
        <dbReference type="EMBL" id="EUA71047.1"/>
    </source>
</evidence>
<gene>
    <name evidence="2" type="ORF">I540_1988</name>
</gene>
<evidence type="ECO:0000256" key="1">
    <source>
        <dbReference type="SAM" id="MobiDB-lite"/>
    </source>
</evidence>
<dbReference type="Proteomes" id="UP000023351">
    <property type="component" value="Unassembled WGS sequence"/>
</dbReference>
<dbReference type="PATRIC" id="fig|1299321.3.peg.1917"/>
<proteinExistence type="predicted"/>
<reference evidence="2 3" key="1">
    <citation type="submission" date="2013-12" db="EMBL/GenBank/DDBJ databases">
        <authorList>
            <person name="Zelazny A."/>
            <person name="Olivier K."/>
            <person name="Holland S."/>
            <person name="Lenaerts A."/>
            <person name="Ordway D."/>
            <person name="DeGroote M.A."/>
            <person name="Parker T."/>
            <person name="Sizemore C."/>
            <person name="Tallon L.J."/>
            <person name="Sadzewicz L.K."/>
            <person name="Sengamalay N."/>
            <person name="Fraser C.M."/>
            <person name="Hine E."/>
            <person name="Shefchek K.A."/>
            <person name="Das S.P."/>
            <person name="Tettelin H."/>
        </authorList>
    </citation>
    <scope>NUCLEOTIDE SEQUENCE [LARGE SCALE GENOMIC DNA]</scope>
    <source>
        <strain evidence="2 3">1513</strain>
    </source>
</reference>
<protein>
    <submittedName>
        <fullName evidence="2">Uncharacterized protein</fullName>
    </submittedName>
</protein>
<name>X8DQY6_9MYCO</name>
<sequence>MTSAAALSGHPEAARQVAQVALDVARERRSQERGGRR</sequence>
<dbReference type="EMBL" id="JAOJ01000002">
    <property type="protein sequence ID" value="EUA71047.1"/>
    <property type="molecule type" value="Genomic_DNA"/>
</dbReference>
<comment type="caution">
    <text evidence="2">The sequence shown here is derived from an EMBL/GenBank/DDBJ whole genome shotgun (WGS) entry which is preliminary data.</text>
</comment>
<organism evidence="2 3">
    <name type="scientific">Mycobacteroides abscessus subsp. bolletii 1513</name>
    <dbReference type="NCBI Taxonomy" id="1299321"/>
    <lineage>
        <taxon>Bacteria</taxon>
        <taxon>Bacillati</taxon>
        <taxon>Actinomycetota</taxon>
        <taxon>Actinomycetes</taxon>
        <taxon>Mycobacteriales</taxon>
        <taxon>Mycobacteriaceae</taxon>
        <taxon>Mycobacteroides</taxon>
        <taxon>Mycobacteroides abscessus</taxon>
    </lineage>
</organism>
<accession>X8DQY6</accession>
<feature type="region of interest" description="Disordered" evidence="1">
    <location>
        <begin position="1"/>
        <end position="37"/>
    </location>
</feature>
<feature type="compositionally biased region" description="Basic and acidic residues" evidence="1">
    <location>
        <begin position="24"/>
        <end position="37"/>
    </location>
</feature>
<evidence type="ECO:0000313" key="3">
    <source>
        <dbReference type="Proteomes" id="UP000023351"/>
    </source>
</evidence>
<dbReference type="AlphaFoldDB" id="X8DQY6"/>